<keyword evidence="5 6" id="KW-0472">Membrane</keyword>
<dbReference type="PANTHER" id="PTHR23510">
    <property type="entry name" value="INNER MEMBRANE TRANSPORT PROTEIN YAJR"/>
    <property type="match status" value="1"/>
</dbReference>
<evidence type="ECO:0000256" key="3">
    <source>
        <dbReference type="ARBA" id="ARBA00022692"/>
    </source>
</evidence>
<sequence length="449" mass="48280">MDTTTPYVLVDDASTDREKPRRVSEWHVQLMLIYASQLAAESSRGLVLPTLFLYCESLGGGLSDMGHATSVFSVGRLVASVFLGWLCDRVSFRTVHLVCAAISVLGNLLYVLPMPPTLAIPMLLLSRFVTGVGAGSLSVCRANIAVLTPKSLRLLCLNRLALVVFVGYALSPGLGGLFAHVDVQIVGNLHLTAFTAPGYILVVLNAASFVAMWFAFDCSITAADAPSKDEQAPEKTELDAIKQVTEDAPELSCQFYSGVAIFVLLNVVGRGVIAVFETILVTLHVQVVHLDHASAYGNAVRSAASFEFTMGVLGLLTYAAVEFGHLADELWLLLGLAMFVLGNGLLLAQNPLQWPLFCAGIYLVWSIGGPLLTAVSVSAFSRSLGSRPQGLWMGIFGAAGSCSRIVLPVVPALVSSFRVMFWINLALSAFGLLLLCWWYSLTSWTKRSK</sequence>
<feature type="transmembrane region" description="Helical" evidence="6">
    <location>
        <begin position="391"/>
        <end position="413"/>
    </location>
</feature>
<gene>
    <name evidence="8" type="ORF">Ae201684_007390</name>
</gene>
<dbReference type="Pfam" id="PF07690">
    <property type="entry name" value="MFS_1"/>
    <property type="match status" value="1"/>
</dbReference>
<dbReference type="PROSITE" id="PS50850">
    <property type="entry name" value="MFS"/>
    <property type="match status" value="1"/>
</dbReference>
<evidence type="ECO:0000256" key="5">
    <source>
        <dbReference type="ARBA" id="ARBA00023136"/>
    </source>
</evidence>
<dbReference type="InterPro" id="IPR011701">
    <property type="entry name" value="MFS"/>
</dbReference>
<dbReference type="Gene3D" id="1.20.1250.20">
    <property type="entry name" value="MFS general substrate transporter like domains"/>
    <property type="match status" value="1"/>
</dbReference>
<dbReference type="AlphaFoldDB" id="A0A6G0X8J8"/>
<dbReference type="GO" id="GO:0012505">
    <property type="term" value="C:endomembrane system"/>
    <property type="evidence" value="ECO:0007669"/>
    <property type="project" value="UniProtKB-SubCell"/>
</dbReference>
<dbReference type="Proteomes" id="UP000481153">
    <property type="component" value="Unassembled WGS sequence"/>
</dbReference>
<name>A0A6G0X8J8_9STRA</name>
<reference evidence="8 9" key="1">
    <citation type="submission" date="2019-07" db="EMBL/GenBank/DDBJ databases">
        <title>Genomics analysis of Aphanomyces spp. identifies a new class of oomycete effector associated with host adaptation.</title>
        <authorList>
            <person name="Gaulin E."/>
        </authorList>
    </citation>
    <scope>NUCLEOTIDE SEQUENCE [LARGE SCALE GENOMIC DNA]</scope>
    <source>
        <strain evidence="8 9">ATCC 201684</strain>
    </source>
</reference>
<feature type="transmembrane region" description="Helical" evidence="6">
    <location>
        <begin position="330"/>
        <end position="348"/>
    </location>
</feature>
<accession>A0A6G0X8J8</accession>
<dbReference type="InterPro" id="IPR036259">
    <property type="entry name" value="MFS_trans_sf"/>
</dbReference>
<feature type="transmembrane region" description="Helical" evidence="6">
    <location>
        <begin position="419"/>
        <end position="439"/>
    </location>
</feature>
<dbReference type="VEuPathDB" id="FungiDB:AeMF1_006122"/>
<feature type="domain" description="Major facilitator superfamily (MFS) profile" evidence="7">
    <location>
        <begin position="29"/>
        <end position="443"/>
    </location>
</feature>
<evidence type="ECO:0000256" key="1">
    <source>
        <dbReference type="ARBA" id="ARBA00004127"/>
    </source>
</evidence>
<comment type="subcellular location">
    <subcellularLocation>
        <location evidence="1">Endomembrane system</location>
        <topology evidence="1">Multi-pass membrane protein</topology>
    </subcellularLocation>
</comment>
<dbReference type="InterPro" id="IPR020846">
    <property type="entry name" value="MFS_dom"/>
</dbReference>
<protein>
    <recommendedName>
        <fullName evidence="7">Major facilitator superfamily (MFS) profile domain-containing protein</fullName>
    </recommendedName>
</protein>
<comment type="caution">
    <text evidence="8">The sequence shown here is derived from an EMBL/GenBank/DDBJ whole genome shotgun (WGS) entry which is preliminary data.</text>
</comment>
<feature type="transmembrane region" description="Helical" evidence="6">
    <location>
        <begin position="199"/>
        <end position="216"/>
    </location>
</feature>
<evidence type="ECO:0000256" key="4">
    <source>
        <dbReference type="ARBA" id="ARBA00022989"/>
    </source>
</evidence>
<evidence type="ECO:0000313" key="9">
    <source>
        <dbReference type="Proteomes" id="UP000481153"/>
    </source>
</evidence>
<feature type="transmembrane region" description="Helical" evidence="6">
    <location>
        <begin position="94"/>
        <end position="112"/>
    </location>
</feature>
<organism evidence="8 9">
    <name type="scientific">Aphanomyces euteiches</name>
    <dbReference type="NCBI Taxonomy" id="100861"/>
    <lineage>
        <taxon>Eukaryota</taxon>
        <taxon>Sar</taxon>
        <taxon>Stramenopiles</taxon>
        <taxon>Oomycota</taxon>
        <taxon>Saprolegniomycetes</taxon>
        <taxon>Saprolegniales</taxon>
        <taxon>Verrucalvaceae</taxon>
        <taxon>Aphanomyces</taxon>
    </lineage>
</organism>
<feature type="transmembrane region" description="Helical" evidence="6">
    <location>
        <begin position="259"/>
        <end position="283"/>
    </location>
</feature>
<evidence type="ECO:0000256" key="2">
    <source>
        <dbReference type="ARBA" id="ARBA00022448"/>
    </source>
</evidence>
<feature type="transmembrane region" description="Helical" evidence="6">
    <location>
        <begin position="118"/>
        <end position="139"/>
    </location>
</feature>
<keyword evidence="3 6" id="KW-0812">Transmembrane</keyword>
<keyword evidence="4 6" id="KW-1133">Transmembrane helix</keyword>
<feature type="transmembrane region" description="Helical" evidence="6">
    <location>
        <begin position="303"/>
        <end position="321"/>
    </location>
</feature>
<dbReference type="InterPro" id="IPR051068">
    <property type="entry name" value="MFS_Domain-Containing_Protein"/>
</dbReference>
<dbReference type="EMBL" id="VJMJ01000089">
    <property type="protein sequence ID" value="KAF0736371.1"/>
    <property type="molecule type" value="Genomic_DNA"/>
</dbReference>
<dbReference type="SUPFAM" id="SSF103473">
    <property type="entry name" value="MFS general substrate transporter"/>
    <property type="match status" value="1"/>
</dbReference>
<feature type="transmembrane region" description="Helical" evidence="6">
    <location>
        <begin position="160"/>
        <end position="179"/>
    </location>
</feature>
<feature type="transmembrane region" description="Helical" evidence="6">
    <location>
        <begin position="67"/>
        <end position="87"/>
    </location>
</feature>
<evidence type="ECO:0000259" key="7">
    <source>
        <dbReference type="PROSITE" id="PS50850"/>
    </source>
</evidence>
<dbReference type="GO" id="GO:0022857">
    <property type="term" value="F:transmembrane transporter activity"/>
    <property type="evidence" value="ECO:0007669"/>
    <property type="project" value="InterPro"/>
</dbReference>
<evidence type="ECO:0000256" key="6">
    <source>
        <dbReference type="SAM" id="Phobius"/>
    </source>
</evidence>
<keyword evidence="2" id="KW-0813">Transport</keyword>
<evidence type="ECO:0000313" key="8">
    <source>
        <dbReference type="EMBL" id="KAF0736371.1"/>
    </source>
</evidence>
<proteinExistence type="predicted"/>
<dbReference type="PANTHER" id="PTHR23510:SF3">
    <property type="entry name" value="MAJOR FACILITATOR SUPERFAMILY DOMAIN-CONTAINING PROTEIN 8"/>
    <property type="match status" value="1"/>
</dbReference>
<keyword evidence="9" id="KW-1185">Reference proteome</keyword>
<feature type="transmembrane region" description="Helical" evidence="6">
    <location>
        <begin position="354"/>
        <end position="379"/>
    </location>
</feature>